<dbReference type="InterPro" id="IPR001810">
    <property type="entry name" value="F-box_dom"/>
</dbReference>
<name>A0A9K3IC48_HELAN</name>
<dbReference type="Pfam" id="PF24758">
    <property type="entry name" value="LRR_At5g56370"/>
    <property type="match status" value="1"/>
</dbReference>
<dbReference type="InterPro" id="IPR053781">
    <property type="entry name" value="F-box_AtFBL13-like"/>
</dbReference>
<dbReference type="EMBL" id="MNCJ02000323">
    <property type="protein sequence ID" value="KAF5794178.1"/>
    <property type="molecule type" value="Genomic_DNA"/>
</dbReference>
<dbReference type="SUPFAM" id="SSF81383">
    <property type="entry name" value="F-box domain"/>
    <property type="match status" value="1"/>
</dbReference>
<evidence type="ECO:0000259" key="1">
    <source>
        <dbReference type="PROSITE" id="PS50181"/>
    </source>
</evidence>
<dbReference type="SUPFAM" id="SSF52047">
    <property type="entry name" value="RNI-like"/>
    <property type="match status" value="1"/>
</dbReference>
<dbReference type="Gramene" id="mRNA:HanXRQr2_Chr08g0325221">
    <property type="protein sequence ID" value="mRNA:HanXRQr2_Chr08g0325221"/>
    <property type="gene ID" value="HanXRQr2_Chr08g0325221"/>
</dbReference>
<gene>
    <name evidence="2" type="ORF">HanXRQr2_Chr08g0325221</name>
</gene>
<dbReference type="AlphaFoldDB" id="A0A9K3IC48"/>
<comment type="caution">
    <text evidence="2">The sequence shown here is derived from an EMBL/GenBank/DDBJ whole genome shotgun (WGS) entry which is preliminary data.</text>
</comment>
<dbReference type="InterPro" id="IPR055411">
    <property type="entry name" value="LRR_FXL15/At3g58940/PEG3-like"/>
</dbReference>
<protein>
    <submittedName>
        <fullName evidence="2">F-box domain, FBD domain, leucine-rich repeat domain superfamily</fullName>
    </submittedName>
</protein>
<evidence type="ECO:0000313" key="2">
    <source>
        <dbReference type="EMBL" id="KAF5794178.1"/>
    </source>
</evidence>
<proteinExistence type="predicted"/>
<reference evidence="2" key="2">
    <citation type="submission" date="2020-06" db="EMBL/GenBank/DDBJ databases">
        <title>Helianthus annuus Genome sequencing and assembly Release 2.</title>
        <authorList>
            <person name="Gouzy J."/>
            <person name="Langlade N."/>
            <person name="Munos S."/>
        </authorList>
    </citation>
    <scope>NUCLEOTIDE SEQUENCE</scope>
    <source>
        <tissue evidence="2">Leaves</tissue>
    </source>
</reference>
<keyword evidence="3" id="KW-1185">Reference proteome</keyword>
<dbReference type="OrthoDB" id="629734at2759"/>
<sequence length="422" mass="48452">MHTEFCSREDYISDLPESIIETILAKLPITEAVRTSVLSSKWRYKWTTLTELKFDDNCVSNTRYRALAETSVVRFVNHFLLLHNGPINKFTLSSVCLRGSAYVDQWLLLLSRKDVQELSFRLGQGEWFKAHSSLFSCKKLIGLELVRCVLDPPLCFNGFPYLKNLYLQQVRIDPDAVETLISSCTLLERLTLSYFEGAKLTIRAPNLKYLMLEGEFKDICLENTPMLVVIFVAMYMTEDIAEHFKQSSSCNFDKVLGGVPSIQRLTGRSYFTKYMSLGIILGEIQPIYQQLKVIELSQVGFEDEKEIMVILRLILSAPNLQVLQIRSSSLATNAVDLDIWDKECLRDVTFKQLKVVKLTQMSGLPHEMRFIEFLLGSSPVLEVMDITQNVYVTIENEDWFVETLGFERASTEVEFRFAEDQA</sequence>
<dbReference type="Gene3D" id="3.80.10.10">
    <property type="entry name" value="Ribonuclease Inhibitor"/>
    <property type="match status" value="1"/>
</dbReference>
<dbReference type="PANTHER" id="PTHR31639">
    <property type="entry name" value="F-BOX PROTEIN-LIKE"/>
    <property type="match status" value="1"/>
</dbReference>
<dbReference type="Pfam" id="PF00646">
    <property type="entry name" value="F-box"/>
    <property type="match status" value="1"/>
</dbReference>
<dbReference type="PANTHER" id="PTHR31639:SF237">
    <property type="entry name" value="F-BOX DOMAIN-CONTAINING PROTEIN"/>
    <property type="match status" value="1"/>
</dbReference>
<organism evidence="2 3">
    <name type="scientific">Helianthus annuus</name>
    <name type="common">Common sunflower</name>
    <dbReference type="NCBI Taxonomy" id="4232"/>
    <lineage>
        <taxon>Eukaryota</taxon>
        <taxon>Viridiplantae</taxon>
        <taxon>Streptophyta</taxon>
        <taxon>Embryophyta</taxon>
        <taxon>Tracheophyta</taxon>
        <taxon>Spermatophyta</taxon>
        <taxon>Magnoliopsida</taxon>
        <taxon>eudicotyledons</taxon>
        <taxon>Gunneridae</taxon>
        <taxon>Pentapetalae</taxon>
        <taxon>asterids</taxon>
        <taxon>campanulids</taxon>
        <taxon>Asterales</taxon>
        <taxon>Asteraceae</taxon>
        <taxon>Asteroideae</taxon>
        <taxon>Heliantheae alliance</taxon>
        <taxon>Heliantheae</taxon>
        <taxon>Helianthus</taxon>
    </lineage>
</organism>
<dbReference type="CDD" id="cd22160">
    <property type="entry name" value="F-box_AtFBL13-like"/>
    <property type="match status" value="1"/>
</dbReference>
<feature type="domain" description="F-box" evidence="1">
    <location>
        <begin position="9"/>
        <end position="67"/>
    </location>
</feature>
<evidence type="ECO:0000313" key="3">
    <source>
        <dbReference type="Proteomes" id="UP000215914"/>
    </source>
</evidence>
<dbReference type="Proteomes" id="UP000215914">
    <property type="component" value="Unassembled WGS sequence"/>
</dbReference>
<accession>A0A9K3IC48</accession>
<dbReference type="InterPro" id="IPR036047">
    <property type="entry name" value="F-box-like_dom_sf"/>
</dbReference>
<dbReference type="InterPro" id="IPR032675">
    <property type="entry name" value="LRR_dom_sf"/>
</dbReference>
<dbReference type="PROSITE" id="PS50181">
    <property type="entry name" value="FBOX"/>
    <property type="match status" value="1"/>
</dbReference>
<reference evidence="2" key="1">
    <citation type="journal article" date="2017" name="Nature">
        <title>The sunflower genome provides insights into oil metabolism, flowering and Asterid evolution.</title>
        <authorList>
            <person name="Badouin H."/>
            <person name="Gouzy J."/>
            <person name="Grassa C.J."/>
            <person name="Murat F."/>
            <person name="Staton S.E."/>
            <person name="Cottret L."/>
            <person name="Lelandais-Briere C."/>
            <person name="Owens G.L."/>
            <person name="Carrere S."/>
            <person name="Mayjonade B."/>
            <person name="Legrand L."/>
            <person name="Gill N."/>
            <person name="Kane N.C."/>
            <person name="Bowers J.E."/>
            <person name="Hubner S."/>
            <person name="Bellec A."/>
            <person name="Berard A."/>
            <person name="Berges H."/>
            <person name="Blanchet N."/>
            <person name="Boniface M.C."/>
            <person name="Brunel D."/>
            <person name="Catrice O."/>
            <person name="Chaidir N."/>
            <person name="Claudel C."/>
            <person name="Donnadieu C."/>
            <person name="Faraut T."/>
            <person name="Fievet G."/>
            <person name="Helmstetter N."/>
            <person name="King M."/>
            <person name="Knapp S.J."/>
            <person name="Lai Z."/>
            <person name="Le Paslier M.C."/>
            <person name="Lippi Y."/>
            <person name="Lorenzon L."/>
            <person name="Mandel J.R."/>
            <person name="Marage G."/>
            <person name="Marchand G."/>
            <person name="Marquand E."/>
            <person name="Bret-Mestries E."/>
            <person name="Morien E."/>
            <person name="Nambeesan S."/>
            <person name="Nguyen T."/>
            <person name="Pegot-Espagnet P."/>
            <person name="Pouilly N."/>
            <person name="Raftis F."/>
            <person name="Sallet E."/>
            <person name="Schiex T."/>
            <person name="Thomas J."/>
            <person name="Vandecasteele C."/>
            <person name="Vares D."/>
            <person name="Vear F."/>
            <person name="Vautrin S."/>
            <person name="Crespi M."/>
            <person name="Mangin B."/>
            <person name="Burke J.M."/>
            <person name="Salse J."/>
            <person name="Munos S."/>
            <person name="Vincourt P."/>
            <person name="Rieseberg L.H."/>
            <person name="Langlade N.B."/>
        </authorList>
    </citation>
    <scope>NUCLEOTIDE SEQUENCE</scope>
    <source>
        <tissue evidence="2">Leaves</tissue>
    </source>
</reference>